<feature type="domain" description="Peptidase M20 dimerisation" evidence="2">
    <location>
        <begin position="189"/>
        <end position="301"/>
    </location>
</feature>
<dbReference type="Pfam" id="PF07687">
    <property type="entry name" value="M20_dimer"/>
    <property type="match status" value="1"/>
</dbReference>
<dbReference type="RefSeq" id="WP_261970108.1">
    <property type="nucleotide sequence ID" value="NZ_JAHHZF010000009.1"/>
</dbReference>
<dbReference type="PANTHER" id="PTHR43808:SF32">
    <property type="entry name" value="ARGE_DAPE-RELATED DEACYLASE"/>
    <property type="match status" value="1"/>
</dbReference>
<evidence type="ECO:0000313" key="4">
    <source>
        <dbReference type="Proteomes" id="UP000766595"/>
    </source>
</evidence>
<name>A0A947D636_9HYPH</name>
<proteinExistence type="predicted"/>
<accession>A0A947D636</accession>
<evidence type="ECO:0000259" key="2">
    <source>
        <dbReference type="Pfam" id="PF07687"/>
    </source>
</evidence>
<keyword evidence="4" id="KW-1185">Reference proteome</keyword>
<dbReference type="EMBL" id="JAHHZF010000009">
    <property type="protein sequence ID" value="MBT9291571.1"/>
    <property type="molecule type" value="Genomic_DNA"/>
</dbReference>
<dbReference type="Pfam" id="PF01546">
    <property type="entry name" value="Peptidase_M20"/>
    <property type="match status" value="1"/>
</dbReference>
<dbReference type="Gene3D" id="3.40.630.10">
    <property type="entry name" value="Zn peptidases"/>
    <property type="match status" value="2"/>
</dbReference>
<dbReference type="Proteomes" id="UP000766595">
    <property type="component" value="Unassembled WGS sequence"/>
</dbReference>
<dbReference type="PANTHER" id="PTHR43808">
    <property type="entry name" value="ACETYLORNITHINE DEACETYLASE"/>
    <property type="match status" value="1"/>
</dbReference>
<protein>
    <submittedName>
        <fullName evidence="3">M20/M25/M40 family metallo-hydrolase</fullName>
    </submittedName>
</protein>
<comment type="caution">
    <text evidence="3">The sequence shown here is derived from an EMBL/GenBank/DDBJ whole genome shotgun (WGS) entry which is preliminary data.</text>
</comment>
<dbReference type="InterPro" id="IPR050072">
    <property type="entry name" value="Peptidase_M20A"/>
</dbReference>
<dbReference type="InterPro" id="IPR002933">
    <property type="entry name" value="Peptidase_M20"/>
</dbReference>
<reference evidence="3 4" key="1">
    <citation type="submission" date="2021-06" db="EMBL/GenBank/DDBJ databases">
        <authorList>
            <person name="Grouzdev D.S."/>
            <person name="Koziaeva V."/>
        </authorList>
    </citation>
    <scope>NUCLEOTIDE SEQUENCE [LARGE SCALE GENOMIC DNA]</scope>
    <source>
        <strain evidence="3 4">22</strain>
    </source>
</reference>
<dbReference type="GO" id="GO:0016787">
    <property type="term" value="F:hydrolase activity"/>
    <property type="evidence" value="ECO:0007669"/>
    <property type="project" value="UniProtKB-KW"/>
</dbReference>
<organism evidence="3 4">
    <name type="scientific">Prosthecodimorpha staleyi</name>
    <dbReference type="NCBI Taxonomy" id="2840188"/>
    <lineage>
        <taxon>Bacteria</taxon>
        <taxon>Pseudomonadati</taxon>
        <taxon>Pseudomonadota</taxon>
        <taxon>Alphaproteobacteria</taxon>
        <taxon>Hyphomicrobiales</taxon>
        <taxon>Ancalomicrobiaceae</taxon>
        <taxon>Prosthecodimorpha</taxon>
    </lineage>
</organism>
<dbReference type="SUPFAM" id="SSF53187">
    <property type="entry name" value="Zn-dependent exopeptidases"/>
    <property type="match status" value="1"/>
</dbReference>
<gene>
    <name evidence="3" type="ORF">KL771_19045</name>
</gene>
<evidence type="ECO:0000256" key="1">
    <source>
        <dbReference type="ARBA" id="ARBA00022801"/>
    </source>
</evidence>
<evidence type="ECO:0000313" key="3">
    <source>
        <dbReference type="EMBL" id="MBT9291571.1"/>
    </source>
</evidence>
<dbReference type="InterPro" id="IPR011650">
    <property type="entry name" value="Peptidase_M20_dimer"/>
</dbReference>
<keyword evidence="1" id="KW-0378">Hydrolase</keyword>
<dbReference type="AlphaFoldDB" id="A0A947D636"/>
<sequence length="403" mass="41880">MTAPLAFDAAIEAATPALLAFLDRLVAADSSNPPGDTRSVADLVVDRLSAAGIAPRTVRKVPEKPNVIAVAEGSGPGRHLVFNVHLDTVHPGEVADWSVPLHAATHRDGRIFGLGVGNMKGAVAAQTLAFELLAAHPDAWSGRITFTAVADETVFGPDGAGYLLETESGLIGDAMICGEGPGAMALALAEKGLLWLALDATAPSAQGMLARPLSSAVTRLAAAIAEIDRWNDTTAAPPAEIAAVADHPERDGLRLSVNTGTIAGGRFVSQSATRATAEIDFRIPPGLTIADIEARVDAVIGRIEGLSRRRLKGWEPNWTAASSPIVAAMAAAHGAVRGEAAVPVVRLPASDASRWRRLGVPAVCYGPQADRVSGVDDWVHARDVVDCAKIYVRAALAFLSEPT</sequence>